<organism evidence="2 3">
    <name type="scientific">Jiella pacifica</name>
    <dbReference type="NCBI Taxonomy" id="2696469"/>
    <lineage>
        <taxon>Bacteria</taxon>
        <taxon>Pseudomonadati</taxon>
        <taxon>Pseudomonadota</taxon>
        <taxon>Alphaproteobacteria</taxon>
        <taxon>Hyphomicrobiales</taxon>
        <taxon>Aurantimonadaceae</taxon>
        <taxon>Jiella</taxon>
    </lineage>
</organism>
<dbReference type="GO" id="GO:0005886">
    <property type="term" value="C:plasma membrane"/>
    <property type="evidence" value="ECO:0007669"/>
    <property type="project" value="TreeGrafter"/>
</dbReference>
<sequence length="147" mass="16016">MPRPIHRSPLHQGRRAGFFALGCLMLLFGFVGALLPVMPTTIFLILAAGCFGRSSPRLETWLLQHPQFGPVLRDWQDHGTMPRRAKAMAFAGMAVGYALFWSFSAPATWIAAVVAAPMIACAFLIARWPERPTSAPPQSHEGETGAS</sequence>
<keyword evidence="1" id="KW-0812">Transmembrane</keyword>
<evidence type="ECO:0000313" key="3">
    <source>
        <dbReference type="Proteomes" id="UP000469011"/>
    </source>
</evidence>
<evidence type="ECO:0000313" key="2">
    <source>
        <dbReference type="EMBL" id="NDW07586.1"/>
    </source>
</evidence>
<feature type="transmembrane region" description="Helical" evidence="1">
    <location>
        <begin position="18"/>
        <end position="51"/>
    </location>
</feature>
<protein>
    <submittedName>
        <fullName evidence="2">DUF454 family protein</fullName>
    </submittedName>
</protein>
<keyword evidence="1" id="KW-0472">Membrane</keyword>
<dbReference type="Proteomes" id="UP000469011">
    <property type="component" value="Unassembled WGS sequence"/>
</dbReference>
<evidence type="ECO:0000256" key="1">
    <source>
        <dbReference type="SAM" id="Phobius"/>
    </source>
</evidence>
<dbReference type="PANTHER" id="PTHR35813">
    <property type="entry name" value="INNER MEMBRANE PROTEIN YBAN"/>
    <property type="match status" value="1"/>
</dbReference>
<comment type="caution">
    <text evidence="2">The sequence shown here is derived from an EMBL/GenBank/DDBJ whole genome shotgun (WGS) entry which is preliminary data.</text>
</comment>
<proteinExistence type="predicted"/>
<dbReference type="Pfam" id="PF04304">
    <property type="entry name" value="DUF454"/>
    <property type="match status" value="1"/>
</dbReference>
<reference evidence="2 3" key="1">
    <citation type="submission" date="2020-01" db="EMBL/GenBank/DDBJ databases">
        <title>Jiella pacifica sp. nov.</title>
        <authorList>
            <person name="Xue Z."/>
            <person name="Zhu S."/>
            <person name="Chen J."/>
            <person name="Yang J."/>
        </authorList>
    </citation>
    <scope>NUCLEOTIDE SEQUENCE [LARGE SCALE GENOMIC DNA]</scope>
    <source>
        <strain evidence="2 3">40Bstr34</strain>
    </source>
</reference>
<keyword evidence="3" id="KW-1185">Reference proteome</keyword>
<dbReference type="InterPro" id="IPR007401">
    <property type="entry name" value="DUF454"/>
</dbReference>
<name>A0A6N9TBZ1_9HYPH</name>
<feature type="transmembrane region" description="Helical" evidence="1">
    <location>
        <begin position="109"/>
        <end position="126"/>
    </location>
</feature>
<accession>A0A6N9TBZ1</accession>
<dbReference type="AlphaFoldDB" id="A0A6N9TBZ1"/>
<dbReference type="PANTHER" id="PTHR35813:SF1">
    <property type="entry name" value="INNER MEMBRANE PROTEIN YBAN"/>
    <property type="match status" value="1"/>
</dbReference>
<keyword evidence="1" id="KW-1133">Transmembrane helix</keyword>
<dbReference type="EMBL" id="JAAAMG010000033">
    <property type="protein sequence ID" value="NDW07586.1"/>
    <property type="molecule type" value="Genomic_DNA"/>
</dbReference>
<gene>
    <name evidence="2" type="ORF">GTK09_24540</name>
</gene>